<comment type="caution">
    <text evidence="1">The sequence shown here is derived from an EMBL/GenBank/DDBJ whole genome shotgun (WGS) entry which is preliminary data.</text>
</comment>
<dbReference type="EMBL" id="CAJVPM010020038">
    <property type="protein sequence ID" value="CAG8632843.1"/>
    <property type="molecule type" value="Genomic_DNA"/>
</dbReference>
<reference evidence="1" key="1">
    <citation type="submission" date="2021-06" db="EMBL/GenBank/DDBJ databases">
        <authorList>
            <person name="Kallberg Y."/>
            <person name="Tangrot J."/>
            <person name="Rosling A."/>
        </authorList>
    </citation>
    <scope>NUCLEOTIDE SEQUENCE</scope>
    <source>
        <strain evidence="1">AU212A</strain>
    </source>
</reference>
<dbReference type="Proteomes" id="UP000789860">
    <property type="component" value="Unassembled WGS sequence"/>
</dbReference>
<evidence type="ECO:0000313" key="1">
    <source>
        <dbReference type="EMBL" id="CAG8632843.1"/>
    </source>
</evidence>
<feature type="non-terminal residue" evidence="1">
    <location>
        <position position="1"/>
    </location>
</feature>
<gene>
    <name evidence="1" type="ORF">SCALOS_LOCUS8030</name>
</gene>
<sequence length="200" mass="22658">NVVYTSPKNYAIILQSALELIKSNILDGVIWATTRFNESELPSTFALSNEYQSVFKSWSVGSSHESIYTATPMLLLPIAFDQPGNAEKLELTGMALQLSKLDLKVDKSSNELAMLEGVRNENGELEVYNKVLMRHWITPDSRMGFIRGNYLDVFGAAMIIVLVMTTSLIYCFYKVIMFAFKKWTLRNRHSQEGSSKPKNE</sequence>
<evidence type="ECO:0000313" key="2">
    <source>
        <dbReference type="Proteomes" id="UP000789860"/>
    </source>
</evidence>
<accession>A0ACA9NC57</accession>
<keyword evidence="2" id="KW-1185">Reference proteome</keyword>
<name>A0ACA9NC57_9GLOM</name>
<proteinExistence type="predicted"/>
<organism evidence="1 2">
    <name type="scientific">Scutellospora calospora</name>
    <dbReference type="NCBI Taxonomy" id="85575"/>
    <lineage>
        <taxon>Eukaryota</taxon>
        <taxon>Fungi</taxon>
        <taxon>Fungi incertae sedis</taxon>
        <taxon>Mucoromycota</taxon>
        <taxon>Glomeromycotina</taxon>
        <taxon>Glomeromycetes</taxon>
        <taxon>Diversisporales</taxon>
        <taxon>Gigasporaceae</taxon>
        <taxon>Scutellospora</taxon>
    </lineage>
</organism>
<protein>
    <submittedName>
        <fullName evidence="1">4225_t:CDS:1</fullName>
    </submittedName>
</protein>